<gene>
    <name evidence="1" type="ORF">K1T71_004805</name>
</gene>
<organism evidence="1 2">
    <name type="scientific">Dendrolimus kikuchii</name>
    <dbReference type="NCBI Taxonomy" id="765133"/>
    <lineage>
        <taxon>Eukaryota</taxon>
        <taxon>Metazoa</taxon>
        <taxon>Ecdysozoa</taxon>
        <taxon>Arthropoda</taxon>
        <taxon>Hexapoda</taxon>
        <taxon>Insecta</taxon>
        <taxon>Pterygota</taxon>
        <taxon>Neoptera</taxon>
        <taxon>Endopterygota</taxon>
        <taxon>Lepidoptera</taxon>
        <taxon>Glossata</taxon>
        <taxon>Ditrysia</taxon>
        <taxon>Bombycoidea</taxon>
        <taxon>Lasiocampidae</taxon>
        <taxon>Dendrolimus</taxon>
    </lineage>
</organism>
<proteinExistence type="predicted"/>
<sequence length="134" mass="14712">MGLKTTNIVATLTLNLLQYAYAEHILSCNATSYGTCKGHNQFCNQTTSECECNKGYVRLGDDCEPPGADTATGHGATVALVSIFTVALIVCGLFLVIRKYNLIEYVRQKINTRRNNDVMYEDVMIGNDDPPLSP</sequence>
<protein>
    <submittedName>
        <fullName evidence="1">Uncharacterized protein</fullName>
    </submittedName>
</protein>
<dbReference type="EMBL" id="CM034394">
    <property type="protein sequence ID" value="KAJ0179093.1"/>
    <property type="molecule type" value="Genomic_DNA"/>
</dbReference>
<evidence type="ECO:0000313" key="1">
    <source>
        <dbReference type="EMBL" id="KAJ0179093.1"/>
    </source>
</evidence>
<reference evidence="1 2" key="1">
    <citation type="journal article" date="2021" name="Front. Genet.">
        <title>Chromosome-Level Genome Assembly Reveals Significant Gene Expansion in the Toll and IMD Signaling Pathways of Dendrolimus kikuchii.</title>
        <authorList>
            <person name="Zhou J."/>
            <person name="Wu P."/>
            <person name="Xiong Z."/>
            <person name="Liu N."/>
            <person name="Zhao N."/>
            <person name="Ji M."/>
            <person name="Qiu Y."/>
            <person name="Yang B."/>
        </authorList>
    </citation>
    <scope>NUCLEOTIDE SEQUENCE [LARGE SCALE GENOMIC DNA]</scope>
    <source>
        <strain evidence="1">Ann1</strain>
    </source>
</reference>
<dbReference type="Proteomes" id="UP000824533">
    <property type="component" value="Linkage Group LG08"/>
</dbReference>
<evidence type="ECO:0000313" key="2">
    <source>
        <dbReference type="Proteomes" id="UP000824533"/>
    </source>
</evidence>
<name>A0ACC1D587_9NEOP</name>
<accession>A0ACC1D587</accession>
<keyword evidence="2" id="KW-1185">Reference proteome</keyword>
<comment type="caution">
    <text evidence="1">The sequence shown here is derived from an EMBL/GenBank/DDBJ whole genome shotgun (WGS) entry which is preliminary data.</text>
</comment>